<evidence type="ECO:0000313" key="14">
    <source>
        <dbReference type="Proteomes" id="UP000694400"/>
    </source>
</evidence>
<keyword evidence="6 10" id="KW-1133">Transmembrane helix</keyword>
<evidence type="ECO:0000256" key="9">
    <source>
        <dbReference type="SAM" id="MobiDB-lite"/>
    </source>
</evidence>
<evidence type="ECO:0000256" key="2">
    <source>
        <dbReference type="ARBA" id="ARBA00010818"/>
    </source>
</evidence>
<dbReference type="Gene3D" id="3.30.60.270">
    <property type="match status" value="1"/>
</dbReference>
<reference evidence="13" key="2">
    <citation type="submission" date="2025-08" db="UniProtKB">
        <authorList>
            <consortium name="Ensembl"/>
        </authorList>
    </citation>
    <scope>IDENTIFICATION</scope>
</reference>
<dbReference type="SUPFAM" id="SSF110296">
    <property type="entry name" value="Oligoxyloglucan reducing end-specific cellobiohydrolase"/>
    <property type="match status" value="1"/>
</dbReference>
<dbReference type="InterPro" id="IPR013783">
    <property type="entry name" value="Ig-like_fold"/>
</dbReference>
<dbReference type="FunFam" id="2.60.40.10:FF:000083">
    <property type="entry name" value="Sortilin-related VPS10 domain containing receptor 2"/>
    <property type="match status" value="1"/>
</dbReference>
<feature type="compositionally biased region" description="Basic and acidic residues" evidence="9">
    <location>
        <begin position="110"/>
        <end position="125"/>
    </location>
</feature>
<evidence type="ECO:0000256" key="11">
    <source>
        <dbReference type="SAM" id="SignalP"/>
    </source>
</evidence>
<evidence type="ECO:0000256" key="6">
    <source>
        <dbReference type="ARBA" id="ARBA00022989"/>
    </source>
</evidence>
<dbReference type="InterPro" id="IPR015943">
    <property type="entry name" value="WD40/YVTN_repeat-like_dom_sf"/>
</dbReference>
<dbReference type="Ensembl" id="ENSAPLT00020014102.1">
    <property type="protein sequence ID" value="ENSAPLP00020013097.1"/>
    <property type="gene ID" value="ENSAPLG00020008435.1"/>
</dbReference>
<feature type="domain" description="PKD" evidence="12">
    <location>
        <begin position="792"/>
        <end position="836"/>
    </location>
</feature>
<dbReference type="Pfam" id="PF15901">
    <property type="entry name" value="Sortilin_C"/>
    <property type="match status" value="1"/>
</dbReference>
<dbReference type="GO" id="GO:0005794">
    <property type="term" value="C:Golgi apparatus"/>
    <property type="evidence" value="ECO:0007669"/>
    <property type="project" value="TreeGrafter"/>
</dbReference>
<feature type="compositionally biased region" description="Polar residues" evidence="9">
    <location>
        <begin position="1071"/>
        <end position="1086"/>
    </location>
</feature>
<comment type="subcellular location">
    <subcellularLocation>
        <location evidence="1">Membrane</location>
        <topology evidence="1">Single-pass type I membrane protein</topology>
    </subcellularLocation>
</comment>
<dbReference type="InterPro" id="IPR031777">
    <property type="entry name" value="Sortilin_C"/>
</dbReference>
<accession>A0A8B9SYQ3</accession>
<feature type="compositionally biased region" description="Gly residues" evidence="9">
    <location>
        <begin position="154"/>
        <end position="168"/>
    </location>
</feature>
<keyword evidence="5" id="KW-0677">Repeat</keyword>
<dbReference type="Pfam" id="PF15902">
    <property type="entry name" value="Sortilin-Vps10"/>
    <property type="match status" value="1"/>
</dbReference>
<organism evidence="13 14">
    <name type="scientific">Anas platyrhynchos</name>
    <name type="common">Mallard</name>
    <name type="synonym">Anas boschas</name>
    <dbReference type="NCBI Taxonomy" id="8839"/>
    <lineage>
        <taxon>Eukaryota</taxon>
        <taxon>Metazoa</taxon>
        <taxon>Chordata</taxon>
        <taxon>Craniata</taxon>
        <taxon>Vertebrata</taxon>
        <taxon>Euteleostomi</taxon>
        <taxon>Archelosauria</taxon>
        <taxon>Archosauria</taxon>
        <taxon>Dinosauria</taxon>
        <taxon>Saurischia</taxon>
        <taxon>Theropoda</taxon>
        <taxon>Coelurosauria</taxon>
        <taxon>Aves</taxon>
        <taxon>Neognathae</taxon>
        <taxon>Galloanserae</taxon>
        <taxon>Anseriformes</taxon>
        <taxon>Anatidae</taxon>
        <taxon>Anatinae</taxon>
        <taxon>Anas</taxon>
    </lineage>
</organism>
<dbReference type="Gene3D" id="2.10.70.80">
    <property type="match status" value="1"/>
</dbReference>
<evidence type="ECO:0000259" key="12">
    <source>
        <dbReference type="PROSITE" id="PS50093"/>
    </source>
</evidence>
<dbReference type="FunFam" id="2.10.70.80:FF:000001">
    <property type="entry name" value="Sortilin-related VPS10 domain-containing receptor 1"/>
    <property type="match status" value="1"/>
</dbReference>
<keyword evidence="3 10" id="KW-0812">Transmembrane</keyword>
<feature type="region of interest" description="Disordered" evidence="9">
    <location>
        <begin position="63"/>
        <end position="170"/>
    </location>
</feature>
<dbReference type="Gene3D" id="2.130.10.10">
    <property type="entry name" value="YVTN repeat-like/Quinoprotein amine dehydrogenase"/>
    <property type="match status" value="1"/>
</dbReference>
<reference evidence="13" key="3">
    <citation type="submission" date="2025-09" db="UniProtKB">
        <authorList>
            <consortium name="Ensembl"/>
        </authorList>
    </citation>
    <scope>IDENTIFICATION</scope>
</reference>
<feature type="transmembrane region" description="Helical" evidence="10">
    <location>
        <begin position="1012"/>
        <end position="1030"/>
    </location>
</feature>
<dbReference type="PANTHER" id="PTHR12106:SF8">
    <property type="entry name" value="VPS10 DOMAIN-CONTAINING RECEPTOR SORCS1"/>
    <property type="match status" value="1"/>
</dbReference>
<evidence type="ECO:0000256" key="4">
    <source>
        <dbReference type="ARBA" id="ARBA00022729"/>
    </source>
</evidence>
<evidence type="ECO:0000256" key="10">
    <source>
        <dbReference type="SAM" id="Phobius"/>
    </source>
</evidence>
<feature type="signal peptide" evidence="11">
    <location>
        <begin position="1"/>
        <end position="31"/>
    </location>
</feature>
<feature type="region of interest" description="Disordered" evidence="9">
    <location>
        <begin position="1068"/>
        <end position="1088"/>
    </location>
</feature>
<dbReference type="CDD" id="cd00146">
    <property type="entry name" value="PKD"/>
    <property type="match status" value="1"/>
</dbReference>
<feature type="compositionally biased region" description="Basic and acidic residues" evidence="9">
    <location>
        <begin position="63"/>
        <end position="76"/>
    </location>
</feature>
<dbReference type="GO" id="GO:0006892">
    <property type="term" value="P:post-Golgi vesicle-mediated transport"/>
    <property type="evidence" value="ECO:0007669"/>
    <property type="project" value="TreeGrafter"/>
</dbReference>
<dbReference type="AlphaFoldDB" id="A0A8B9SYQ3"/>
<dbReference type="Gene3D" id="2.60.40.10">
    <property type="entry name" value="Immunoglobulins"/>
    <property type="match status" value="1"/>
</dbReference>
<name>A0A8B9SYQ3_ANAPL</name>
<dbReference type="InterPro" id="IPR050310">
    <property type="entry name" value="VPS10-sortilin"/>
</dbReference>
<feature type="chain" id="PRO_5034382313" evidence="11">
    <location>
        <begin position="32"/>
        <end position="1104"/>
    </location>
</feature>
<dbReference type="CDD" id="cd15482">
    <property type="entry name" value="Sialidase_non-viral"/>
    <property type="match status" value="1"/>
</dbReference>
<keyword evidence="7 10" id="KW-0472">Membrane</keyword>
<dbReference type="PANTHER" id="PTHR12106">
    <property type="entry name" value="SORTILIN RELATED"/>
    <property type="match status" value="1"/>
</dbReference>
<feature type="compositionally biased region" description="Basic residues" evidence="9">
    <location>
        <begin position="134"/>
        <end position="149"/>
    </location>
</feature>
<feature type="transmembrane region" description="Helical" evidence="10">
    <location>
        <begin position="881"/>
        <end position="901"/>
    </location>
</feature>
<keyword evidence="4 11" id="KW-0732">Signal</keyword>
<evidence type="ECO:0000313" key="13">
    <source>
        <dbReference type="Ensembl" id="ENSAPLP00020013097.1"/>
    </source>
</evidence>
<evidence type="ECO:0000256" key="7">
    <source>
        <dbReference type="ARBA" id="ARBA00023136"/>
    </source>
</evidence>
<keyword evidence="8" id="KW-0325">Glycoprotein</keyword>
<sequence length="1104" mass="124365">MEKVAGWYPAWHVALLYWTWLFLFTFGFTGAEITCRSCHSQVKPQHQHPQQGLLMHLRTDRGEKEQRRFPGEKGGERGQGAGMDAEDAGLQAPFDPTLSGAKISGWETRTLTREPEKVAGERRPGEAAAPAGDHRRRGRGSGRRRRGRSPRGTAGPGGAAGREPGGSGAARFGLEELRLGSTTFALTGDSAHNQAMVHWSGHNSSVILILTKLYDYNLGSITESSLWRSTDYGTTYEKLNDKVGLKTILSYLYVCPTNKRKIMLLTDPEVESSLLISSDEGATYQKYRLNFYIHSLLFHPKQEDWILAYSQDQKLFSSVEFGRRWLLLHEGVDLKCLVFVLSLSDAQYITCRMQNCSEATRSKPFPGYIDHNSLIVQDDYVFLTSGGRPHYYVSYRRNAFTQMKLPKYSLPKDMHVISTDESQVFAAVQEWNQNDTYNLYISDTQGVYFTLALENVKSSQGLEGNVMIDLYEVAGIKGMFLANKKIDNQVKTFITYNKGRDWNLLQAPDTDLRGNPVHCLLPYCSLHLHLKVSENPYTSGNIASRDTAPSIIVASGNIGTELSDDDISMFVSADAGNTWRQIFEEEHSVLYLDQGGVLVAIKHTSLPIRHLWLSFDEGKSWSKYSFTSLPLFVDGVLGEPGEETLIMTVFGHFSHRSEWQLVKIDYKSIFDRRCAEEDYRPWQLHSQGEACIMGAKRIYRKRKSEKKCMQGKYAGAMTSEPCVCTEADFDCDYGYERHSNGQCLPAFWYNPSSLSKDCSVGQSYLNSTGVYFDPFSFLSPQGDLQRSLIQVDFGDGIAVSYANLSSTEDGIKHIYQNVGIFRVTVLVENSLGSDNAVLYLHVTCPLEHVHLSLPFVTTKNKEVNATAVLAKLIFNFPSQPYYLFIYFLVYLQPLITLEGSITFTFSVEGMNTITVQVSAGNIILQDTKTIAVYEQFQSLRLSFSPNLDDYNPDIPEWRRDISRVVKRALVEVSNHILVAVLPGLPTSAELFILPYQDAPAENKRKSEDLEQVLCMFLGEVYVYICVYVWGFPKLVRKNNYGTIAVDLQGKIPGLNIYAQMQNEKDQEMISPVSQRESIPNVPQSELMSPEQLVDEKLDVQPIGK</sequence>
<reference evidence="13" key="1">
    <citation type="submission" date="2019-08" db="EMBL/GenBank/DDBJ databases">
        <title>Three high-quality genomes provides insights into domestication of ducks.</title>
        <authorList>
            <person name="Hou Z.C."/>
            <person name="Zhu F."/>
            <person name="Yin Z.T."/>
            <person name="Zhang F."/>
        </authorList>
    </citation>
    <scope>NUCLEOTIDE SEQUENCE [LARGE SCALE GENOMIC DNA]</scope>
</reference>
<dbReference type="PROSITE" id="PS50093">
    <property type="entry name" value="PKD"/>
    <property type="match status" value="1"/>
</dbReference>
<dbReference type="GO" id="GO:0016020">
    <property type="term" value="C:membrane"/>
    <property type="evidence" value="ECO:0007669"/>
    <property type="project" value="UniProtKB-SubCell"/>
</dbReference>
<evidence type="ECO:0000256" key="5">
    <source>
        <dbReference type="ARBA" id="ARBA00022737"/>
    </source>
</evidence>
<evidence type="ECO:0000256" key="3">
    <source>
        <dbReference type="ARBA" id="ARBA00022692"/>
    </source>
</evidence>
<evidence type="ECO:0000256" key="8">
    <source>
        <dbReference type="ARBA" id="ARBA00023180"/>
    </source>
</evidence>
<proteinExistence type="inferred from homology"/>
<dbReference type="InterPro" id="IPR031778">
    <property type="entry name" value="Sortilin_N"/>
</dbReference>
<dbReference type="InterPro" id="IPR000601">
    <property type="entry name" value="PKD_dom"/>
</dbReference>
<dbReference type="SUPFAM" id="SSF49299">
    <property type="entry name" value="PKD domain"/>
    <property type="match status" value="1"/>
</dbReference>
<dbReference type="SMART" id="SM00602">
    <property type="entry name" value="VPS10"/>
    <property type="match status" value="1"/>
</dbReference>
<dbReference type="InterPro" id="IPR035986">
    <property type="entry name" value="PKD_dom_sf"/>
</dbReference>
<dbReference type="Proteomes" id="UP000694400">
    <property type="component" value="Chromosome 7"/>
</dbReference>
<protein>
    <submittedName>
        <fullName evidence="13">Sortilin related VPS10 domain containing receptor 1</fullName>
    </submittedName>
</protein>
<evidence type="ECO:0000256" key="1">
    <source>
        <dbReference type="ARBA" id="ARBA00004479"/>
    </source>
</evidence>
<comment type="similarity">
    <text evidence="2">Belongs to the VPS10-related sortilin family. SORCS subfamily.</text>
</comment>
<dbReference type="InterPro" id="IPR006581">
    <property type="entry name" value="VPS10"/>
</dbReference>
<dbReference type="Pfam" id="PF00801">
    <property type="entry name" value="PKD"/>
    <property type="match status" value="1"/>
</dbReference>